<feature type="compositionally biased region" description="Polar residues" evidence="1">
    <location>
        <begin position="1"/>
        <end position="28"/>
    </location>
</feature>
<dbReference type="AlphaFoldDB" id="A0AAN6XUH3"/>
<dbReference type="Proteomes" id="UP001301769">
    <property type="component" value="Unassembled WGS sequence"/>
</dbReference>
<evidence type="ECO:0000313" key="3">
    <source>
        <dbReference type="Proteomes" id="UP001301769"/>
    </source>
</evidence>
<accession>A0AAN6XUH3</accession>
<feature type="region of interest" description="Disordered" evidence="1">
    <location>
        <begin position="1"/>
        <end position="67"/>
    </location>
</feature>
<keyword evidence="3" id="KW-1185">Reference proteome</keyword>
<reference evidence="2" key="1">
    <citation type="journal article" date="2023" name="Mol. Phylogenet. Evol.">
        <title>Genome-scale phylogeny and comparative genomics of the fungal order Sordariales.</title>
        <authorList>
            <person name="Hensen N."/>
            <person name="Bonometti L."/>
            <person name="Westerberg I."/>
            <person name="Brannstrom I.O."/>
            <person name="Guillou S."/>
            <person name="Cros-Aarteil S."/>
            <person name="Calhoun S."/>
            <person name="Haridas S."/>
            <person name="Kuo A."/>
            <person name="Mondo S."/>
            <person name="Pangilinan J."/>
            <person name="Riley R."/>
            <person name="LaButti K."/>
            <person name="Andreopoulos B."/>
            <person name="Lipzen A."/>
            <person name="Chen C."/>
            <person name="Yan M."/>
            <person name="Daum C."/>
            <person name="Ng V."/>
            <person name="Clum A."/>
            <person name="Steindorff A."/>
            <person name="Ohm R.A."/>
            <person name="Martin F."/>
            <person name="Silar P."/>
            <person name="Natvig D.O."/>
            <person name="Lalanne C."/>
            <person name="Gautier V."/>
            <person name="Ament-Velasquez S.L."/>
            <person name="Kruys A."/>
            <person name="Hutchinson M.I."/>
            <person name="Powell A.J."/>
            <person name="Barry K."/>
            <person name="Miller A.N."/>
            <person name="Grigoriev I.V."/>
            <person name="Debuchy R."/>
            <person name="Gladieux P."/>
            <person name="Hiltunen Thoren M."/>
            <person name="Johannesson H."/>
        </authorList>
    </citation>
    <scope>NUCLEOTIDE SEQUENCE</scope>
    <source>
        <strain evidence="2">PSN293</strain>
    </source>
</reference>
<gene>
    <name evidence="2" type="ORF">QBC37DRAFT_393738</name>
</gene>
<reference evidence="2" key="2">
    <citation type="submission" date="2023-05" db="EMBL/GenBank/DDBJ databases">
        <authorList>
            <consortium name="Lawrence Berkeley National Laboratory"/>
            <person name="Steindorff A."/>
            <person name="Hensen N."/>
            <person name="Bonometti L."/>
            <person name="Westerberg I."/>
            <person name="Brannstrom I.O."/>
            <person name="Guillou S."/>
            <person name="Cros-Aarteil S."/>
            <person name="Calhoun S."/>
            <person name="Haridas S."/>
            <person name="Kuo A."/>
            <person name="Mondo S."/>
            <person name="Pangilinan J."/>
            <person name="Riley R."/>
            <person name="Labutti K."/>
            <person name="Andreopoulos B."/>
            <person name="Lipzen A."/>
            <person name="Chen C."/>
            <person name="Yanf M."/>
            <person name="Daum C."/>
            <person name="Ng V."/>
            <person name="Clum A."/>
            <person name="Ohm R."/>
            <person name="Martin F."/>
            <person name="Silar P."/>
            <person name="Natvig D."/>
            <person name="Lalanne C."/>
            <person name="Gautier V."/>
            <person name="Ament-Velasquez S.L."/>
            <person name="Kruys A."/>
            <person name="Hutchinson M.I."/>
            <person name="Powell A.J."/>
            <person name="Barry K."/>
            <person name="Miller A.N."/>
            <person name="Grigoriev I.V."/>
            <person name="Debuchy R."/>
            <person name="Gladieux P."/>
            <person name="Thoren M.H."/>
            <person name="Johannesson H."/>
        </authorList>
    </citation>
    <scope>NUCLEOTIDE SEQUENCE</scope>
    <source>
        <strain evidence="2">PSN293</strain>
    </source>
</reference>
<dbReference type="EMBL" id="MU858582">
    <property type="protein sequence ID" value="KAK4205966.1"/>
    <property type="molecule type" value="Genomic_DNA"/>
</dbReference>
<evidence type="ECO:0000313" key="2">
    <source>
        <dbReference type="EMBL" id="KAK4205966.1"/>
    </source>
</evidence>
<comment type="caution">
    <text evidence="2">The sequence shown here is derived from an EMBL/GenBank/DDBJ whole genome shotgun (WGS) entry which is preliminary data.</text>
</comment>
<organism evidence="2 3">
    <name type="scientific">Rhypophila decipiens</name>
    <dbReference type="NCBI Taxonomy" id="261697"/>
    <lineage>
        <taxon>Eukaryota</taxon>
        <taxon>Fungi</taxon>
        <taxon>Dikarya</taxon>
        <taxon>Ascomycota</taxon>
        <taxon>Pezizomycotina</taxon>
        <taxon>Sordariomycetes</taxon>
        <taxon>Sordariomycetidae</taxon>
        <taxon>Sordariales</taxon>
        <taxon>Naviculisporaceae</taxon>
        <taxon>Rhypophila</taxon>
    </lineage>
</organism>
<protein>
    <submittedName>
        <fullName evidence="2">Uncharacterized protein</fullName>
    </submittedName>
</protein>
<feature type="compositionally biased region" description="Polar residues" evidence="1">
    <location>
        <begin position="39"/>
        <end position="50"/>
    </location>
</feature>
<sequence length="122" mass="12899">MATELTSQSGRCQSEPISICSSPRNSGSPLREAGHSKDAQISNTVTNNPGNYGPLAGDKPTTSLPMDVEGACNESQALTPAACSGSDHVSMLKDEENCEPALKKFRGTRWYGERTIPDVSGL</sequence>
<proteinExistence type="predicted"/>
<evidence type="ECO:0000256" key="1">
    <source>
        <dbReference type="SAM" id="MobiDB-lite"/>
    </source>
</evidence>
<name>A0AAN6XUH3_9PEZI</name>